<gene>
    <name evidence="2" type="primary">LOC111129573</name>
</gene>
<sequence>MSRCLRIKINREELLKQFGSINPLSIETEEQGYTVPSPGAESSPPARPLLDVPRFITDISNTGYDYLSNVSCLSDEEIWTSGDNEIMKLYNMKGELLKSIQTKSGNMPADIAVTRSGDTDTDHTIGGKPDGLCSTSSGDLLVIVTSDDEE</sequence>
<dbReference type="Proteomes" id="UP000694844">
    <property type="component" value="Chromosome 4"/>
</dbReference>
<dbReference type="RefSeq" id="XP_022331736.1">
    <property type="nucleotide sequence ID" value="XM_022476028.1"/>
</dbReference>
<accession>A0A8B8DXL5</accession>
<organism evidence="1 2">
    <name type="scientific">Crassostrea virginica</name>
    <name type="common">Eastern oyster</name>
    <dbReference type="NCBI Taxonomy" id="6565"/>
    <lineage>
        <taxon>Eukaryota</taxon>
        <taxon>Metazoa</taxon>
        <taxon>Spiralia</taxon>
        <taxon>Lophotrochozoa</taxon>
        <taxon>Mollusca</taxon>
        <taxon>Bivalvia</taxon>
        <taxon>Autobranchia</taxon>
        <taxon>Pteriomorphia</taxon>
        <taxon>Ostreida</taxon>
        <taxon>Ostreoidea</taxon>
        <taxon>Ostreidae</taxon>
        <taxon>Crassostrea</taxon>
    </lineage>
</organism>
<dbReference type="KEGG" id="cvn:111129573"/>
<evidence type="ECO:0000313" key="2">
    <source>
        <dbReference type="RefSeq" id="XP_022331736.1"/>
    </source>
</evidence>
<dbReference type="GeneID" id="111129573"/>
<protein>
    <submittedName>
        <fullName evidence="2">Uncharacterized protein LOC111129573</fullName>
    </submittedName>
</protein>
<dbReference type="AlphaFoldDB" id="A0A8B8DXL5"/>
<reference evidence="2" key="1">
    <citation type="submission" date="2025-08" db="UniProtKB">
        <authorList>
            <consortium name="RefSeq"/>
        </authorList>
    </citation>
    <scope>IDENTIFICATION</scope>
    <source>
        <tissue evidence="2">Whole sample</tissue>
    </source>
</reference>
<evidence type="ECO:0000313" key="1">
    <source>
        <dbReference type="Proteomes" id="UP000694844"/>
    </source>
</evidence>
<proteinExistence type="predicted"/>
<name>A0A8B8DXL5_CRAVI</name>
<keyword evidence="1" id="KW-1185">Reference proteome</keyword>